<accession>A0A6J4KH97</accession>
<evidence type="ECO:0008006" key="3">
    <source>
        <dbReference type="Google" id="ProtNLM"/>
    </source>
</evidence>
<feature type="non-terminal residue" evidence="2">
    <location>
        <position position="417"/>
    </location>
</feature>
<dbReference type="EMBL" id="CADCTX010000174">
    <property type="protein sequence ID" value="CAA9305002.1"/>
    <property type="molecule type" value="Genomic_DNA"/>
</dbReference>
<dbReference type="AlphaFoldDB" id="A0A6J4KH97"/>
<evidence type="ECO:0000313" key="2">
    <source>
        <dbReference type="EMBL" id="CAA9305002.1"/>
    </source>
</evidence>
<proteinExistence type="predicted"/>
<feature type="region of interest" description="Disordered" evidence="1">
    <location>
        <begin position="397"/>
        <end position="417"/>
    </location>
</feature>
<organism evidence="2">
    <name type="scientific">uncultured Gemmatimonadaceae bacterium</name>
    <dbReference type="NCBI Taxonomy" id="246130"/>
    <lineage>
        <taxon>Bacteria</taxon>
        <taxon>Pseudomonadati</taxon>
        <taxon>Gemmatimonadota</taxon>
        <taxon>Gemmatimonadia</taxon>
        <taxon>Gemmatimonadales</taxon>
        <taxon>Gemmatimonadaceae</taxon>
        <taxon>environmental samples</taxon>
    </lineage>
</organism>
<sequence>MTLSDDRGGETMPNERGAASAERGVGCALRARRWLRALAVAAFALAARPAAAQWVTTYDQFYYPAEHNWVYRDRYPFADRLFNAFDYGHAILYEELYTKPGAPASRLEQKQYDFLTRRVLPNPPRVPLEEVAIEIQYSRLAPEAKLMFEWAHLLHRQAYDILADERLDRAAKDAEMAKLLAYYKSRPDVKFSSRPKSMKLMQEQPYSLAFRRAYPKFNGLIWGYHWLQVGLYEPLVVGRTFAERQALSTATVARFRQMLEQPPRTMPHQMPMTAAVAPAFAARYPELAIIFDNLHSMHDVVSDILANDAVPRSAKRAEIVRAGRLFRDDTSYLVASTEAWRTMSQHMGIENMGGPAVGFTPALPTPTVTYGAVMSHDDSTGRMVAMKYGRATGAHGATAGGGEVDHAAMGHGPTPAA</sequence>
<gene>
    <name evidence="2" type="ORF">AVDCRST_MAG40-614</name>
</gene>
<evidence type="ECO:0000256" key="1">
    <source>
        <dbReference type="SAM" id="MobiDB-lite"/>
    </source>
</evidence>
<name>A0A6J4KH97_9BACT</name>
<reference evidence="2" key="1">
    <citation type="submission" date="2020-02" db="EMBL/GenBank/DDBJ databases">
        <authorList>
            <person name="Meier V. D."/>
        </authorList>
    </citation>
    <scope>NUCLEOTIDE SEQUENCE</scope>
    <source>
        <strain evidence="2">AVDCRST_MAG40</strain>
    </source>
</reference>
<protein>
    <recommendedName>
        <fullName evidence="3">DUF885 domain-containing protein</fullName>
    </recommendedName>
</protein>